<reference evidence="4 5" key="1">
    <citation type="journal article" date="2024" name="Proc. Natl. Acad. Sci. U.S.A.">
        <title>The genetic regulatory architecture and epigenomic basis for age-related changes in rattlesnake venom.</title>
        <authorList>
            <person name="Hogan M.P."/>
            <person name="Holding M.L."/>
            <person name="Nystrom G.S."/>
            <person name="Colston T.J."/>
            <person name="Bartlett D.A."/>
            <person name="Mason A.J."/>
            <person name="Ellsworth S.A."/>
            <person name="Rautsaw R.M."/>
            <person name="Lawrence K.C."/>
            <person name="Strickland J.L."/>
            <person name="He B."/>
            <person name="Fraser P."/>
            <person name="Margres M.J."/>
            <person name="Gilbert D.M."/>
            <person name="Gibbs H.L."/>
            <person name="Parkinson C.L."/>
            <person name="Rokyta D.R."/>
        </authorList>
    </citation>
    <scope>NUCLEOTIDE SEQUENCE [LARGE SCALE GENOMIC DNA]</scope>
    <source>
        <strain evidence="4">DRR0105</strain>
    </source>
</reference>
<dbReference type="AlphaFoldDB" id="A0AAW1B0W5"/>
<dbReference type="Proteomes" id="UP001474421">
    <property type="component" value="Unassembled WGS sequence"/>
</dbReference>
<dbReference type="Pfam" id="PF03732">
    <property type="entry name" value="Retrotrans_gag"/>
    <property type="match status" value="1"/>
</dbReference>
<dbReference type="GO" id="GO:0008270">
    <property type="term" value="F:zinc ion binding"/>
    <property type="evidence" value="ECO:0007669"/>
    <property type="project" value="UniProtKB-KW"/>
</dbReference>
<gene>
    <name evidence="4" type="ORF">NXF25_019125</name>
</gene>
<evidence type="ECO:0000256" key="1">
    <source>
        <dbReference type="PROSITE-ProRule" id="PRU00047"/>
    </source>
</evidence>
<organism evidence="4 5">
    <name type="scientific">Crotalus adamanteus</name>
    <name type="common">Eastern diamondback rattlesnake</name>
    <dbReference type="NCBI Taxonomy" id="8729"/>
    <lineage>
        <taxon>Eukaryota</taxon>
        <taxon>Metazoa</taxon>
        <taxon>Chordata</taxon>
        <taxon>Craniata</taxon>
        <taxon>Vertebrata</taxon>
        <taxon>Euteleostomi</taxon>
        <taxon>Lepidosauria</taxon>
        <taxon>Squamata</taxon>
        <taxon>Bifurcata</taxon>
        <taxon>Unidentata</taxon>
        <taxon>Episquamata</taxon>
        <taxon>Toxicofera</taxon>
        <taxon>Serpentes</taxon>
        <taxon>Colubroidea</taxon>
        <taxon>Viperidae</taxon>
        <taxon>Crotalinae</taxon>
        <taxon>Crotalus</taxon>
    </lineage>
</organism>
<dbReference type="PANTHER" id="PTHR15503:SF22">
    <property type="entry name" value="TRANSPOSON TY3-I GAG POLYPROTEIN"/>
    <property type="match status" value="1"/>
</dbReference>
<dbReference type="EMBL" id="JAOTOJ010000009">
    <property type="protein sequence ID" value="KAK9395764.1"/>
    <property type="molecule type" value="Genomic_DNA"/>
</dbReference>
<comment type="caution">
    <text evidence="4">The sequence shown here is derived from an EMBL/GenBank/DDBJ whole genome shotgun (WGS) entry which is preliminary data.</text>
</comment>
<sequence>MVAITASLQGEAAAWAADLFSDHARELGDVGLFLETLRAQFEDPSRVQQAEAEDLGLHQKGQPVREYVREFQRVAGRLCTWPECLLVYHFRWGLDKDLRQACVVRGVPSRLQDWFCVVSELDTGLQEFRGATSDQSLPRWTGPWSTEVSGQPTTFAPSVKPTFRCFRCNRPGHRVAECPVPALTMTPRSQERPSPMQKKTTERSRAAHQTEGATPQWAPTTAPPAIPDIRWQSTTIPIQMKTLW</sequence>
<dbReference type="PANTHER" id="PTHR15503">
    <property type="entry name" value="LDOC1 RELATED"/>
    <property type="match status" value="1"/>
</dbReference>
<dbReference type="Pfam" id="PF00098">
    <property type="entry name" value="zf-CCHC"/>
    <property type="match status" value="1"/>
</dbReference>
<dbReference type="InterPro" id="IPR036875">
    <property type="entry name" value="Znf_CCHC_sf"/>
</dbReference>
<keyword evidence="1" id="KW-0479">Metal-binding</keyword>
<keyword evidence="1" id="KW-0863">Zinc-finger</keyword>
<name>A0AAW1B0W5_CROAD</name>
<evidence type="ECO:0000256" key="2">
    <source>
        <dbReference type="SAM" id="MobiDB-lite"/>
    </source>
</evidence>
<keyword evidence="1" id="KW-0862">Zinc</keyword>
<dbReference type="InterPro" id="IPR005162">
    <property type="entry name" value="Retrotrans_gag_dom"/>
</dbReference>
<proteinExistence type="predicted"/>
<dbReference type="SMART" id="SM00343">
    <property type="entry name" value="ZnF_C2HC"/>
    <property type="match status" value="1"/>
</dbReference>
<protein>
    <recommendedName>
        <fullName evidence="3">CCHC-type domain-containing protein</fullName>
    </recommendedName>
</protein>
<evidence type="ECO:0000313" key="4">
    <source>
        <dbReference type="EMBL" id="KAK9395764.1"/>
    </source>
</evidence>
<dbReference type="SUPFAM" id="SSF57756">
    <property type="entry name" value="Retrovirus zinc finger-like domains"/>
    <property type="match status" value="1"/>
</dbReference>
<dbReference type="InterPro" id="IPR032567">
    <property type="entry name" value="RTL1-rel"/>
</dbReference>
<feature type="domain" description="CCHC-type" evidence="3">
    <location>
        <begin position="164"/>
        <end position="179"/>
    </location>
</feature>
<dbReference type="GO" id="GO:0003676">
    <property type="term" value="F:nucleic acid binding"/>
    <property type="evidence" value="ECO:0007669"/>
    <property type="project" value="InterPro"/>
</dbReference>
<accession>A0AAW1B0W5</accession>
<keyword evidence="5" id="KW-1185">Reference proteome</keyword>
<dbReference type="PROSITE" id="PS50158">
    <property type="entry name" value="ZF_CCHC"/>
    <property type="match status" value="1"/>
</dbReference>
<dbReference type="Gene3D" id="4.10.60.10">
    <property type="entry name" value="Zinc finger, CCHC-type"/>
    <property type="match status" value="1"/>
</dbReference>
<evidence type="ECO:0000313" key="5">
    <source>
        <dbReference type="Proteomes" id="UP001474421"/>
    </source>
</evidence>
<feature type="region of interest" description="Disordered" evidence="2">
    <location>
        <begin position="183"/>
        <end position="227"/>
    </location>
</feature>
<evidence type="ECO:0000259" key="3">
    <source>
        <dbReference type="PROSITE" id="PS50158"/>
    </source>
</evidence>
<dbReference type="InterPro" id="IPR001878">
    <property type="entry name" value="Znf_CCHC"/>
</dbReference>